<evidence type="ECO:0000256" key="12">
    <source>
        <dbReference type="PIRNR" id="PIRNR036365"/>
    </source>
</evidence>
<evidence type="ECO:0000256" key="6">
    <source>
        <dbReference type="ARBA" id="ARBA00022729"/>
    </source>
</evidence>
<dbReference type="PRINTS" id="PR00480">
    <property type="entry name" value="ASTACIN"/>
</dbReference>
<dbReference type="OrthoDB" id="5829157at2759"/>
<evidence type="ECO:0000313" key="17">
    <source>
        <dbReference type="Proteomes" id="UP000005239"/>
    </source>
</evidence>
<accession>A0A8R1V364</accession>
<keyword evidence="11" id="KW-0325">Glycoprotein</keyword>
<comment type="caution">
    <text evidence="13">Lacks conserved residue(s) required for the propagation of feature annotation.</text>
</comment>
<dbReference type="FunFam" id="3.40.390.10:FF:000048">
    <property type="entry name" value="Zinc metalloproteinase"/>
    <property type="match status" value="1"/>
</dbReference>
<evidence type="ECO:0000256" key="14">
    <source>
        <dbReference type="RuleBase" id="RU361183"/>
    </source>
</evidence>
<feature type="domain" description="Peptidase M12A" evidence="15">
    <location>
        <begin position="114"/>
        <end position="309"/>
    </location>
</feature>
<evidence type="ECO:0000256" key="13">
    <source>
        <dbReference type="PROSITE-ProRule" id="PRU01211"/>
    </source>
</evidence>
<evidence type="ECO:0000256" key="4">
    <source>
        <dbReference type="ARBA" id="ARBA00022670"/>
    </source>
</evidence>
<organism evidence="16 17">
    <name type="scientific">Pristionchus pacificus</name>
    <name type="common">Parasitic nematode worm</name>
    <dbReference type="NCBI Taxonomy" id="54126"/>
    <lineage>
        <taxon>Eukaryota</taxon>
        <taxon>Metazoa</taxon>
        <taxon>Ecdysozoa</taxon>
        <taxon>Nematoda</taxon>
        <taxon>Chromadorea</taxon>
        <taxon>Rhabditida</taxon>
        <taxon>Rhabditina</taxon>
        <taxon>Diplogasteromorpha</taxon>
        <taxon>Diplogasteroidea</taxon>
        <taxon>Neodiplogasteridae</taxon>
        <taxon>Pristionchus</taxon>
    </lineage>
</organism>
<dbReference type="SMART" id="SM00235">
    <property type="entry name" value="ZnMc"/>
    <property type="match status" value="1"/>
</dbReference>
<dbReference type="GO" id="GO:0006508">
    <property type="term" value="P:proteolysis"/>
    <property type="evidence" value="ECO:0007669"/>
    <property type="project" value="UniProtKB-KW"/>
</dbReference>
<dbReference type="GO" id="GO:0008270">
    <property type="term" value="F:zinc ion binding"/>
    <property type="evidence" value="ECO:0007669"/>
    <property type="project" value="UniProtKB-UniRule"/>
</dbReference>
<dbReference type="PIRSF" id="PIRSF036365">
    <property type="entry name" value="Astacin_nematoda"/>
    <property type="match status" value="1"/>
</dbReference>
<feature type="signal peptide" evidence="12 14">
    <location>
        <begin position="1"/>
        <end position="16"/>
    </location>
</feature>
<keyword evidence="10" id="KW-1015">Disulfide bond</keyword>
<evidence type="ECO:0000256" key="7">
    <source>
        <dbReference type="ARBA" id="ARBA00022801"/>
    </source>
</evidence>
<keyword evidence="6 12" id="KW-0732">Signal</keyword>
<evidence type="ECO:0000256" key="8">
    <source>
        <dbReference type="ARBA" id="ARBA00022833"/>
    </source>
</evidence>
<comment type="subcellular location">
    <subcellularLocation>
        <location evidence="2 12">Secreted</location>
    </subcellularLocation>
</comment>
<reference evidence="16" key="2">
    <citation type="submission" date="2022-06" db="UniProtKB">
        <authorList>
            <consortium name="EnsemblMetazoa"/>
        </authorList>
    </citation>
    <scope>IDENTIFICATION</scope>
    <source>
        <strain evidence="16">PS312</strain>
    </source>
</reference>
<dbReference type="Pfam" id="PF01400">
    <property type="entry name" value="Astacin"/>
    <property type="match status" value="1"/>
</dbReference>
<reference evidence="17" key="1">
    <citation type="journal article" date="2008" name="Nat. Genet.">
        <title>The Pristionchus pacificus genome provides a unique perspective on nematode lifestyle and parasitism.</title>
        <authorList>
            <person name="Dieterich C."/>
            <person name="Clifton S.W."/>
            <person name="Schuster L.N."/>
            <person name="Chinwalla A."/>
            <person name="Delehaunty K."/>
            <person name="Dinkelacker I."/>
            <person name="Fulton L."/>
            <person name="Fulton R."/>
            <person name="Godfrey J."/>
            <person name="Minx P."/>
            <person name="Mitreva M."/>
            <person name="Roeseler W."/>
            <person name="Tian H."/>
            <person name="Witte H."/>
            <person name="Yang S.P."/>
            <person name="Wilson R.K."/>
            <person name="Sommer R.J."/>
        </authorList>
    </citation>
    <scope>NUCLEOTIDE SEQUENCE [LARGE SCALE GENOMIC DNA]</scope>
    <source>
        <strain evidence="17">PS312</strain>
    </source>
</reference>
<dbReference type="PROSITE" id="PS01186">
    <property type="entry name" value="EGF_2"/>
    <property type="match status" value="1"/>
</dbReference>
<keyword evidence="17" id="KW-1185">Reference proteome</keyword>
<keyword evidence="7 13" id="KW-0378">Hydrolase</keyword>
<dbReference type="OMA" id="TYNECAL"/>
<evidence type="ECO:0000256" key="1">
    <source>
        <dbReference type="ARBA" id="ARBA00002657"/>
    </source>
</evidence>
<protein>
    <recommendedName>
        <fullName evidence="12">Zinc metalloproteinase</fullName>
    </recommendedName>
</protein>
<keyword evidence="4 13" id="KW-0645">Protease</keyword>
<dbReference type="InterPro" id="IPR034035">
    <property type="entry name" value="Astacin-like_dom"/>
</dbReference>
<feature type="binding site" evidence="13">
    <location>
        <position position="213"/>
    </location>
    <ligand>
        <name>Zn(2+)</name>
        <dbReference type="ChEBI" id="CHEBI:29105"/>
        <note>catalytic</note>
    </ligand>
</feature>
<comment type="cofactor">
    <cofactor evidence="13 14">
        <name>Zn(2+)</name>
        <dbReference type="ChEBI" id="CHEBI:29105"/>
    </cofactor>
    <text evidence="13 14">Binds 1 zinc ion per subunit.</text>
</comment>
<dbReference type="InterPro" id="IPR024079">
    <property type="entry name" value="MetalloPept_cat_dom_sf"/>
</dbReference>
<dbReference type="EnsemblMetazoa" id="PPA47188.1">
    <property type="protein sequence ID" value="PPA47188.1"/>
    <property type="gene ID" value="WBGene00305057"/>
</dbReference>
<evidence type="ECO:0000259" key="15">
    <source>
        <dbReference type="PROSITE" id="PS51864"/>
    </source>
</evidence>
<comment type="function">
    <text evidence="1">Metalloprotease.</text>
</comment>
<keyword evidence="8 13" id="KW-0862">Zinc</keyword>
<evidence type="ECO:0000256" key="3">
    <source>
        <dbReference type="ARBA" id="ARBA00022525"/>
    </source>
</evidence>
<keyword evidence="5 13" id="KW-0479">Metal-binding</keyword>
<evidence type="ECO:0000256" key="11">
    <source>
        <dbReference type="ARBA" id="ARBA00023180"/>
    </source>
</evidence>
<feature type="chain" id="PRO_5035959964" description="Zinc metalloproteinase" evidence="12 14">
    <location>
        <begin position="17"/>
        <end position="466"/>
    </location>
</feature>
<dbReference type="Proteomes" id="UP000005239">
    <property type="component" value="Unassembled WGS sequence"/>
</dbReference>
<dbReference type="PROSITE" id="PS51864">
    <property type="entry name" value="ASTACIN"/>
    <property type="match status" value="1"/>
</dbReference>
<dbReference type="GO" id="GO:0005615">
    <property type="term" value="C:extracellular space"/>
    <property type="evidence" value="ECO:0000318"/>
    <property type="project" value="GO_Central"/>
</dbReference>
<feature type="active site" evidence="13">
    <location>
        <position position="204"/>
    </location>
</feature>
<dbReference type="AlphaFoldDB" id="A0A8R1V364"/>
<dbReference type="PANTHER" id="PTHR10127:SF793">
    <property type="entry name" value="ZINC METALLOPROTEINASE NAS-31"/>
    <property type="match status" value="1"/>
</dbReference>
<evidence type="ECO:0000256" key="2">
    <source>
        <dbReference type="ARBA" id="ARBA00004613"/>
    </source>
</evidence>
<dbReference type="CDD" id="cd04280">
    <property type="entry name" value="ZnMc_astacin_like"/>
    <property type="match status" value="1"/>
</dbReference>
<gene>
    <name evidence="16" type="primary">WBGene00305057</name>
</gene>
<evidence type="ECO:0000256" key="9">
    <source>
        <dbReference type="ARBA" id="ARBA00023049"/>
    </source>
</evidence>
<dbReference type="InterPro" id="IPR000742">
    <property type="entry name" value="EGF"/>
</dbReference>
<sequence length="466" mass="52575">MKNHLILFSLIGLALSSSLLNDEFKEKMKELNEKISSSLISNTEEKKFVDDKIEEIEVNKTKIVSTDGSPIVDDDGGYTGPYSKEFYEGDILLTKEQLNTIVSDTRSKRQVQWNSYYPNNIWKGSPIPYSFDRNFPSNKIPSVRAAIKFWESQTCVRFIENGNGRARVRFINGNGCYAMIGKTGGEQVISIGYGCDWIGTIAHEIEHTLGVWHTQARYDRGNYVSINAWNVLPNQMYNFNTQSQSYTNLFGIPYEFGSVMHYAENDFARDRSRPTIVARNGYERFQHSMSNYLPTFYDIKLINTYYKCYDACPRKITCSNGGLQDVNNCNRCKCPSGFSGTYCESISTSGCDRILTIGSSPTNITATAGWSGLYSVTYNECALHLKPATRGRRLEVTVTTGSGMSSWNCYGAGVDVRMAADPAMTGIRICRPNTRFQPIVSDSDRMVLNLFSRINYVSFTFTARMI</sequence>
<keyword evidence="3 12" id="KW-0964">Secreted</keyword>
<proteinExistence type="predicted"/>
<name>A0A8R1V364_PRIPA</name>
<dbReference type="InterPro" id="IPR001506">
    <property type="entry name" value="Peptidase_M12A"/>
</dbReference>
<dbReference type="PANTHER" id="PTHR10127">
    <property type="entry name" value="DISCOIDIN, CUB, EGF, LAMININ , AND ZINC METALLOPROTEASE DOMAIN CONTAINING"/>
    <property type="match status" value="1"/>
</dbReference>
<dbReference type="GO" id="GO:0004222">
    <property type="term" value="F:metalloendopeptidase activity"/>
    <property type="evidence" value="ECO:0000318"/>
    <property type="project" value="GO_Central"/>
</dbReference>
<dbReference type="InterPro" id="IPR006026">
    <property type="entry name" value="Peptidase_Metallo"/>
</dbReference>
<keyword evidence="9 13" id="KW-0482">Metalloprotease</keyword>
<dbReference type="Gene3D" id="3.40.390.10">
    <property type="entry name" value="Collagenase (Catalytic Domain)"/>
    <property type="match status" value="1"/>
</dbReference>
<dbReference type="GO" id="GO:0018996">
    <property type="term" value="P:molting cycle, collagen and cuticulin-based cuticle"/>
    <property type="evidence" value="ECO:0007669"/>
    <property type="project" value="InterPro"/>
</dbReference>
<feature type="binding site" evidence="13">
    <location>
        <position position="207"/>
    </location>
    <ligand>
        <name>Zn(2+)</name>
        <dbReference type="ChEBI" id="CHEBI:29105"/>
        <note>catalytic</note>
    </ligand>
</feature>
<dbReference type="PROSITE" id="PS00022">
    <property type="entry name" value="EGF_1"/>
    <property type="match status" value="1"/>
</dbReference>
<evidence type="ECO:0000256" key="10">
    <source>
        <dbReference type="ARBA" id="ARBA00023157"/>
    </source>
</evidence>
<dbReference type="InterPro" id="IPR017050">
    <property type="entry name" value="Metallopeptidase_nem"/>
</dbReference>
<evidence type="ECO:0000313" key="16">
    <source>
        <dbReference type="EnsemblMetazoa" id="PPA47188.1"/>
    </source>
</evidence>
<feature type="binding site" evidence="13">
    <location>
        <position position="203"/>
    </location>
    <ligand>
        <name>Zn(2+)</name>
        <dbReference type="ChEBI" id="CHEBI:29105"/>
        <note>catalytic</note>
    </ligand>
</feature>
<evidence type="ECO:0000256" key="5">
    <source>
        <dbReference type="ARBA" id="ARBA00022723"/>
    </source>
</evidence>
<dbReference type="SUPFAM" id="SSF55486">
    <property type="entry name" value="Metalloproteases ('zincins'), catalytic domain"/>
    <property type="match status" value="1"/>
</dbReference>